<keyword evidence="2" id="KW-1185">Reference proteome</keyword>
<sequence length="52" mass="6038">MKHNAQNGTNNREIITPKAYQIDNINAKKRIKEATPAIKITNINNERHVKQR</sequence>
<dbReference type="Proteomes" id="UP000789901">
    <property type="component" value="Unassembled WGS sequence"/>
</dbReference>
<evidence type="ECO:0000313" key="1">
    <source>
        <dbReference type="EMBL" id="CAG8638946.1"/>
    </source>
</evidence>
<accession>A0ABN7UNC7</accession>
<comment type="caution">
    <text evidence="1">The sequence shown here is derived from an EMBL/GenBank/DDBJ whole genome shotgun (WGS) entry which is preliminary data.</text>
</comment>
<protein>
    <submittedName>
        <fullName evidence="1">14243_t:CDS:1</fullName>
    </submittedName>
</protein>
<proteinExistence type="predicted"/>
<name>A0ABN7UNC7_GIGMA</name>
<evidence type="ECO:0000313" key="2">
    <source>
        <dbReference type="Proteomes" id="UP000789901"/>
    </source>
</evidence>
<organism evidence="1 2">
    <name type="scientific">Gigaspora margarita</name>
    <dbReference type="NCBI Taxonomy" id="4874"/>
    <lineage>
        <taxon>Eukaryota</taxon>
        <taxon>Fungi</taxon>
        <taxon>Fungi incertae sedis</taxon>
        <taxon>Mucoromycota</taxon>
        <taxon>Glomeromycotina</taxon>
        <taxon>Glomeromycetes</taxon>
        <taxon>Diversisporales</taxon>
        <taxon>Gigasporaceae</taxon>
        <taxon>Gigaspora</taxon>
    </lineage>
</organism>
<gene>
    <name evidence="1" type="ORF">GMARGA_LOCUS8741</name>
</gene>
<reference evidence="1 2" key="1">
    <citation type="submission" date="2021-06" db="EMBL/GenBank/DDBJ databases">
        <authorList>
            <person name="Kallberg Y."/>
            <person name="Tangrot J."/>
            <person name="Rosling A."/>
        </authorList>
    </citation>
    <scope>NUCLEOTIDE SEQUENCE [LARGE SCALE GENOMIC DNA]</scope>
    <source>
        <strain evidence="1 2">120-4 pot B 10/14</strain>
    </source>
</reference>
<dbReference type="EMBL" id="CAJVQB010004546">
    <property type="protein sequence ID" value="CAG8638946.1"/>
    <property type="molecule type" value="Genomic_DNA"/>
</dbReference>